<name>A0A2T5HVY9_9RHOB</name>
<dbReference type="AlphaFoldDB" id="A0A2T5HVY9"/>
<dbReference type="OrthoDB" id="9796221at2"/>
<dbReference type="Gene3D" id="2.170.130.10">
    <property type="entry name" value="TonB-dependent receptor, plug domain"/>
    <property type="match status" value="1"/>
</dbReference>
<protein>
    <submittedName>
        <fullName evidence="5">Outer membrane receptor protein involved in Fe transport</fullName>
    </submittedName>
</protein>
<reference evidence="5 6" key="1">
    <citation type="submission" date="2018-04" db="EMBL/GenBank/DDBJ databases">
        <title>Genomic Encyclopedia of Archaeal and Bacterial Type Strains, Phase II (KMG-II): from individual species to whole genera.</title>
        <authorList>
            <person name="Goeker M."/>
        </authorList>
    </citation>
    <scope>NUCLEOTIDE SEQUENCE [LARGE SCALE GENOMIC DNA]</scope>
    <source>
        <strain evidence="5 6">DSM 100434</strain>
    </source>
</reference>
<keyword evidence="6" id="KW-1185">Reference proteome</keyword>
<keyword evidence="4" id="KW-0732">Signal</keyword>
<dbReference type="Gene3D" id="2.40.170.20">
    <property type="entry name" value="TonB-dependent receptor, beta-barrel domain"/>
    <property type="match status" value="1"/>
</dbReference>
<evidence type="ECO:0000256" key="2">
    <source>
        <dbReference type="ARBA" id="ARBA00023136"/>
    </source>
</evidence>
<evidence type="ECO:0000256" key="3">
    <source>
        <dbReference type="ARBA" id="ARBA00023237"/>
    </source>
</evidence>
<evidence type="ECO:0000313" key="5">
    <source>
        <dbReference type="EMBL" id="PTQ75725.1"/>
    </source>
</evidence>
<evidence type="ECO:0000256" key="4">
    <source>
        <dbReference type="SAM" id="SignalP"/>
    </source>
</evidence>
<comment type="subcellular location">
    <subcellularLocation>
        <location evidence="1">Cell outer membrane</location>
    </subcellularLocation>
</comment>
<gene>
    <name evidence="5" type="ORF">C8N42_101266</name>
</gene>
<evidence type="ECO:0000313" key="6">
    <source>
        <dbReference type="Proteomes" id="UP000244077"/>
    </source>
</evidence>
<proteinExistence type="predicted"/>
<feature type="signal peptide" evidence="4">
    <location>
        <begin position="1"/>
        <end position="30"/>
    </location>
</feature>
<dbReference type="InterPro" id="IPR036942">
    <property type="entry name" value="Beta-barrel_TonB_sf"/>
</dbReference>
<feature type="chain" id="PRO_5015660393" evidence="4">
    <location>
        <begin position="31"/>
        <end position="873"/>
    </location>
</feature>
<comment type="caution">
    <text evidence="5">The sequence shown here is derived from an EMBL/GenBank/DDBJ whole genome shotgun (WGS) entry which is preliminary data.</text>
</comment>
<keyword evidence="5" id="KW-0675">Receptor</keyword>
<dbReference type="Proteomes" id="UP000244077">
    <property type="component" value="Unassembled WGS sequence"/>
</dbReference>
<sequence length="873" mass="96537">MRFTSLFLRRRAVLLGTSALLLSAPATLLAQEPTVLDPILIEGEEGQTQALEGSDEGVGATALDTDAIIIRGDGSGDANTALTTLPHVQSDKVSRSDPGSNVDDVLDLQPQELSISGGSLTENTILLNGVSINSVTGTTNPLGADELNRETNSPNYMATFGLHSQTQFVPSSLIDSAEVLDNNISAQYGGFQGGVVKYELKKPSPDQAEGSFTLNYGTSDWANYEIGTKDGQNPDDQPKPTWTKLEYAYDFNQPVGDRSALRFGFSRRSAEGTKAKLPQYVENEVENESRSDFYSLSYSHEFLNGDTVTLSGQYTDYDQEWTSNYIENLDVDVIEKSLSLDAKFEKSWDLLSFAGIDLRDTKLTFRAIHQDNETSNNSNSDTLYYWYGSYAPNSSGSRPPFYTDTFDAWCNADDTGATSVACRIGGLGDKTYSDKQNQIEALFEGEVWNGNFALGANITEVKANRTASDFVFYSVANRLTDTSSFDAYTCAEDDPSCYDDIYMNRRLVYDAYDVDIDAFAASAFAELEQTWGTVTLRAGLRADYNDVLDNLDLAPRLSATWKPSDDFKLAVGVNRYYSDSYLAYAIHDGIPRGQVQTRTHNTSTGEVGDWVDSTNNRPYSFTQSNLDTPYTDEFSLTALFRENWTGGTWRLTGLYREGKDQFAASEDSGSVDQTLSNDGWSKYKSVSLEYENNWEVNRGALDSLGLYLSGIWADRRVSSDTYYAEDEGSLYFIAYNDESYSSAEFNEITGNLDIPVRATVELRSAWQNERLKLGLGADITAGYDGVRNTDTTKTLVNDTYGSQSHEVYEDYKFDAVVAAYLTATLRLAELNTGAVDLNLKVSNLFNDIGNTTATDDNPWIEGRSFYIGTSVTW</sequence>
<dbReference type="GO" id="GO:0009279">
    <property type="term" value="C:cell outer membrane"/>
    <property type="evidence" value="ECO:0007669"/>
    <property type="project" value="UniProtKB-SubCell"/>
</dbReference>
<keyword evidence="3" id="KW-0998">Cell outer membrane</keyword>
<accession>A0A2T5HVY9</accession>
<evidence type="ECO:0000256" key="1">
    <source>
        <dbReference type="ARBA" id="ARBA00004442"/>
    </source>
</evidence>
<dbReference type="RefSeq" id="WP_107814730.1">
    <property type="nucleotide sequence ID" value="NZ_QAOH01000001.1"/>
</dbReference>
<organism evidence="5 6">
    <name type="scientific">Celeribacter persicus</name>
    <dbReference type="NCBI Taxonomy" id="1651082"/>
    <lineage>
        <taxon>Bacteria</taxon>
        <taxon>Pseudomonadati</taxon>
        <taxon>Pseudomonadota</taxon>
        <taxon>Alphaproteobacteria</taxon>
        <taxon>Rhodobacterales</taxon>
        <taxon>Roseobacteraceae</taxon>
        <taxon>Celeribacter</taxon>
    </lineage>
</organism>
<dbReference type="EMBL" id="QAOH01000001">
    <property type="protein sequence ID" value="PTQ75725.1"/>
    <property type="molecule type" value="Genomic_DNA"/>
</dbReference>
<dbReference type="InterPro" id="IPR037066">
    <property type="entry name" value="Plug_dom_sf"/>
</dbReference>
<keyword evidence="2" id="KW-0472">Membrane</keyword>
<dbReference type="SUPFAM" id="SSF56935">
    <property type="entry name" value="Porins"/>
    <property type="match status" value="1"/>
</dbReference>